<dbReference type="InterPro" id="IPR030921">
    <property type="entry name" value="LPS_export_LptB"/>
</dbReference>
<keyword evidence="8" id="KW-0997">Cell inner membrane</keyword>
<protein>
    <recommendedName>
        <fullName evidence="4">Lipopolysaccharide export system ATP-binding protein LptB</fullName>
    </recommendedName>
</protein>
<evidence type="ECO:0000256" key="5">
    <source>
        <dbReference type="ARBA" id="ARBA00022448"/>
    </source>
</evidence>
<keyword evidence="17" id="KW-1185">Reference proteome</keyword>
<dbReference type="GO" id="GO:0016887">
    <property type="term" value="F:ATP hydrolysis activity"/>
    <property type="evidence" value="ECO:0007669"/>
    <property type="project" value="InterPro"/>
</dbReference>
<evidence type="ECO:0000313" key="16">
    <source>
        <dbReference type="EMBL" id="GAN54301.1"/>
    </source>
</evidence>
<comment type="function">
    <text evidence="13">Part of the ABC transporter complex LptBFG involved in the translocation of lipopolysaccharide (LPS) from the inner membrane to the outer membrane. Probably responsible for energy coupling to the transport system.</text>
</comment>
<dbReference type="Pfam" id="PF12399">
    <property type="entry name" value="BCA_ABC_TP_C"/>
    <property type="match status" value="1"/>
</dbReference>
<accession>A0A0D6MLJ4</accession>
<comment type="subcellular location">
    <subcellularLocation>
        <location evidence="2">Cell inner membrane</location>
        <topology evidence="2">Peripheral membrane protein</topology>
        <orientation evidence="2">Cytoplasmic side</orientation>
    </subcellularLocation>
    <subcellularLocation>
        <location evidence="1">Cytoplasm</location>
    </subcellularLocation>
</comment>
<evidence type="ECO:0000256" key="13">
    <source>
        <dbReference type="ARBA" id="ARBA00024818"/>
    </source>
</evidence>
<dbReference type="GO" id="GO:0005524">
    <property type="term" value="F:ATP binding"/>
    <property type="evidence" value="ECO:0007669"/>
    <property type="project" value="UniProtKB-KW"/>
</dbReference>
<dbReference type="Gene3D" id="3.40.50.300">
    <property type="entry name" value="P-loop containing nucleotide triphosphate hydrolases"/>
    <property type="match status" value="1"/>
</dbReference>
<dbReference type="GO" id="GO:0043190">
    <property type="term" value="C:ATP-binding cassette (ABC) transporter complex"/>
    <property type="evidence" value="ECO:0007669"/>
    <property type="project" value="InterPro"/>
</dbReference>
<proteinExistence type="inferred from homology"/>
<keyword evidence="7" id="KW-0963">Cytoplasm</keyword>
<evidence type="ECO:0000256" key="10">
    <source>
        <dbReference type="ARBA" id="ARBA00022840"/>
    </source>
</evidence>
<dbReference type="GO" id="GO:0005737">
    <property type="term" value="C:cytoplasm"/>
    <property type="evidence" value="ECO:0007669"/>
    <property type="project" value="UniProtKB-SubCell"/>
</dbReference>
<dbReference type="EMBL" id="BALE01000017">
    <property type="protein sequence ID" value="GAN54301.1"/>
    <property type="molecule type" value="Genomic_DNA"/>
</dbReference>
<keyword evidence="9" id="KW-0547">Nucleotide-binding</keyword>
<sequence length="275" mass="29881">MSEDTVVEIDRRQTIHLGSTGDLAASAGETAGPAFTEGLIAHGIGKTYKKRPVVQNVSIQVQRGEAVGLLGPNGAGKTTSFYMIVGLVQPDTGSITLDGADITQLPMYRRARLGIGYLPQEASIFRGLNVEQNILAALEVIEPDAERREVMLDGLLAEFGISHLRRSPSLSLSGGERRRLEIARALASQPHYILLDEPLAGIDPIAVGEIRDLVSHLKDRGIGVLITDHNVRETLEVIDRAYIMHGGQVLMEGMPEEIVANEDVRRVYLGENFSL</sequence>
<comment type="caution">
    <text evidence="16">The sequence shown here is derived from an EMBL/GenBank/DDBJ whole genome shotgun (WGS) entry which is preliminary data.</text>
</comment>
<evidence type="ECO:0000256" key="11">
    <source>
        <dbReference type="ARBA" id="ARBA00022967"/>
    </source>
</evidence>
<evidence type="ECO:0000256" key="14">
    <source>
        <dbReference type="ARBA" id="ARBA00026081"/>
    </source>
</evidence>
<keyword evidence="10" id="KW-0067">ATP-binding</keyword>
<dbReference type="PROSITE" id="PS50893">
    <property type="entry name" value="ABC_TRANSPORTER_2"/>
    <property type="match status" value="1"/>
</dbReference>
<feature type="domain" description="ABC transporter" evidence="15">
    <location>
        <begin position="39"/>
        <end position="271"/>
    </location>
</feature>
<dbReference type="InterPro" id="IPR027417">
    <property type="entry name" value="P-loop_NTPase"/>
</dbReference>
<dbReference type="PROSITE" id="PS00211">
    <property type="entry name" value="ABC_TRANSPORTER_1"/>
    <property type="match status" value="1"/>
</dbReference>
<organism evidence="16 17">
    <name type="scientific">Tanticharoenia sakaeratensis NBRC 103193</name>
    <dbReference type="NCBI Taxonomy" id="1231623"/>
    <lineage>
        <taxon>Bacteria</taxon>
        <taxon>Pseudomonadati</taxon>
        <taxon>Pseudomonadota</taxon>
        <taxon>Alphaproteobacteria</taxon>
        <taxon>Acetobacterales</taxon>
        <taxon>Acetobacteraceae</taxon>
        <taxon>Tanticharoenia</taxon>
    </lineage>
</organism>
<dbReference type="InterPro" id="IPR051120">
    <property type="entry name" value="ABC_AA/LPS_Transport"/>
</dbReference>
<evidence type="ECO:0000256" key="2">
    <source>
        <dbReference type="ARBA" id="ARBA00004515"/>
    </source>
</evidence>
<evidence type="ECO:0000256" key="7">
    <source>
        <dbReference type="ARBA" id="ARBA00022490"/>
    </source>
</evidence>
<dbReference type="PANTHER" id="PTHR45772">
    <property type="entry name" value="CONSERVED COMPONENT OF ABC TRANSPORTER FOR NATURAL AMINO ACIDS-RELATED"/>
    <property type="match status" value="1"/>
</dbReference>
<evidence type="ECO:0000256" key="8">
    <source>
        <dbReference type="ARBA" id="ARBA00022519"/>
    </source>
</evidence>
<keyword evidence="12" id="KW-0472">Membrane</keyword>
<dbReference type="NCBIfam" id="TIGR04406">
    <property type="entry name" value="LPS_export_lptB"/>
    <property type="match status" value="1"/>
</dbReference>
<comment type="similarity">
    <text evidence="3">Belongs to the ABC transporter superfamily. Outer membrane lipopolysaccharide export (TC 1.B.42) family.</text>
</comment>
<keyword evidence="5" id="KW-0813">Transport</keyword>
<dbReference type="PANTHER" id="PTHR45772:SF10">
    <property type="entry name" value="LIPOPOLYSACCHARIDE EXPORT SYSTEM ATP-BINDING PROTEIN LPTB"/>
    <property type="match status" value="1"/>
</dbReference>
<dbReference type="Pfam" id="PF00005">
    <property type="entry name" value="ABC_tran"/>
    <property type="match status" value="1"/>
</dbReference>
<evidence type="ECO:0000256" key="1">
    <source>
        <dbReference type="ARBA" id="ARBA00004496"/>
    </source>
</evidence>
<dbReference type="CDD" id="cd03218">
    <property type="entry name" value="ABC_YhbG"/>
    <property type="match status" value="1"/>
</dbReference>
<dbReference type="InterPro" id="IPR032823">
    <property type="entry name" value="BCA_ABC_TP_C"/>
</dbReference>
<evidence type="ECO:0000313" key="17">
    <source>
        <dbReference type="Proteomes" id="UP000032679"/>
    </source>
</evidence>
<dbReference type="RefSeq" id="WP_241767694.1">
    <property type="nucleotide sequence ID" value="NZ_BALE01000017.1"/>
</dbReference>
<dbReference type="InterPro" id="IPR003439">
    <property type="entry name" value="ABC_transporter-like_ATP-bd"/>
</dbReference>
<dbReference type="STRING" id="1231623.Tasa_017_184"/>
<dbReference type="SUPFAM" id="SSF52540">
    <property type="entry name" value="P-loop containing nucleoside triphosphate hydrolases"/>
    <property type="match status" value="1"/>
</dbReference>
<name>A0A0D6MLJ4_9PROT</name>
<dbReference type="FunFam" id="3.40.50.300:FF:000151">
    <property type="entry name" value="Lipopolysaccharide ABC transporter ATP-binding protein"/>
    <property type="match status" value="1"/>
</dbReference>
<dbReference type="InterPro" id="IPR003593">
    <property type="entry name" value="AAA+_ATPase"/>
</dbReference>
<evidence type="ECO:0000256" key="6">
    <source>
        <dbReference type="ARBA" id="ARBA00022475"/>
    </source>
</evidence>
<evidence type="ECO:0000256" key="12">
    <source>
        <dbReference type="ARBA" id="ARBA00023136"/>
    </source>
</evidence>
<dbReference type="InterPro" id="IPR017871">
    <property type="entry name" value="ABC_transporter-like_CS"/>
</dbReference>
<comment type="subunit">
    <text evidence="14">Component of the lipopolysaccharide transport and assembly complex. The LptBFG transporter is composed of two ATP-binding proteins (LptB) and two transmembrane proteins (LptF and LptG).</text>
</comment>
<keyword evidence="6" id="KW-1003">Cell membrane</keyword>
<dbReference type="GO" id="GO:0055085">
    <property type="term" value="P:transmembrane transport"/>
    <property type="evidence" value="ECO:0007669"/>
    <property type="project" value="InterPro"/>
</dbReference>
<gene>
    <name evidence="16" type="ORF">Tasa_017_184</name>
</gene>
<evidence type="ECO:0000256" key="4">
    <source>
        <dbReference type="ARBA" id="ARBA00017803"/>
    </source>
</evidence>
<keyword evidence="11" id="KW-1278">Translocase</keyword>
<dbReference type="SMART" id="SM00382">
    <property type="entry name" value="AAA"/>
    <property type="match status" value="1"/>
</dbReference>
<evidence type="ECO:0000259" key="15">
    <source>
        <dbReference type="PROSITE" id="PS50893"/>
    </source>
</evidence>
<reference evidence="16 17" key="1">
    <citation type="submission" date="2012-10" db="EMBL/GenBank/DDBJ databases">
        <title>Genome sequencing of Tanticharoenia sakaeratensis NBRC 103193.</title>
        <authorList>
            <person name="Azuma Y."/>
            <person name="Hadano H."/>
            <person name="Hirakawa H."/>
            <person name="Matsushita K."/>
        </authorList>
    </citation>
    <scope>NUCLEOTIDE SEQUENCE [LARGE SCALE GENOMIC DNA]</scope>
    <source>
        <strain evidence="16 17">NBRC 103193</strain>
    </source>
</reference>
<dbReference type="Proteomes" id="UP000032679">
    <property type="component" value="Unassembled WGS sequence"/>
</dbReference>
<dbReference type="AlphaFoldDB" id="A0A0D6MLJ4"/>
<evidence type="ECO:0000256" key="9">
    <source>
        <dbReference type="ARBA" id="ARBA00022741"/>
    </source>
</evidence>
<evidence type="ECO:0000256" key="3">
    <source>
        <dbReference type="ARBA" id="ARBA00010865"/>
    </source>
</evidence>